<dbReference type="AlphaFoldDB" id="A0AAD9LTY1"/>
<reference evidence="1" key="1">
    <citation type="submission" date="2021-06" db="EMBL/GenBank/DDBJ databases">
        <title>Comparative genomics, transcriptomics and evolutionary studies reveal genomic signatures of adaptation to plant cell wall in hemibiotrophic fungi.</title>
        <authorList>
            <consortium name="DOE Joint Genome Institute"/>
            <person name="Baroncelli R."/>
            <person name="Diaz J.F."/>
            <person name="Benocci T."/>
            <person name="Peng M."/>
            <person name="Battaglia E."/>
            <person name="Haridas S."/>
            <person name="Andreopoulos W."/>
            <person name="Labutti K."/>
            <person name="Pangilinan J."/>
            <person name="Floch G.L."/>
            <person name="Makela M.R."/>
            <person name="Henrissat B."/>
            <person name="Grigoriev I.V."/>
            <person name="Crouch J.A."/>
            <person name="De Vries R.P."/>
            <person name="Sukno S.A."/>
            <person name="Thon M.R."/>
        </authorList>
    </citation>
    <scope>NUCLEOTIDE SEQUENCE</scope>
    <source>
        <strain evidence="1">MAFF235873</strain>
    </source>
</reference>
<accession>A0AAD9LTY1</accession>
<evidence type="ECO:0000313" key="1">
    <source>
        <dbReference type="EMBL" id="KAK2021089.1"/>
    </source>
</evidence>
<comment type="caution">
    <text evidence="1">The sequence shown here is derived from an EMBL/GenBank/DDBJ whole genome shotgun (WGS) entry which is preliminary data.</text>
</comment>
<dbReference type="EMBL" id="MU843139">
    <property type="protein sequence ID" value="KAK2021089.1"/>
    <property type="molecule type" value="Genomic_DNA"/>
</dbReference>
<proteinExistence type="predicted"/>
<protein>
    <submittedName>
        <fullName evidence="1">Uncharacterized protein</fullName>
    </submittedName>
</protein>
<sequence length="86" mass="10099">MDEPIDAKCFVFWNNPCLSVLLRRRESVAIVSVLLPQITFRVPTRQEPNIQMVEITFLDSLPNRCLLKEEREREREQTKRKGLPGC</sequence>
<gene>
    <name evidence="1" type="ORF">LX32DRAFT_277625</name>
</gene>
<name>A0AAD9LTY1_9PEZI</name>
<organism evidence="1 2">
    <name type="scientific">Colletotrichum zoysiae</name>
    <dbReference type="NCBI Taxonomy" id="1216348"/>
    <lineage>
        <taxon>Eukaryota</taxon>
        <taxon>Fungi</taxon>
        <taxon>Dikarya</taxon>
        <taxon>Ascomycota</taxon>
        <taxon>Pezizomycotina</taxon>
        <taxon>Sordariomycetes</taxon>
        <taxon>Hypocreomycetidae</taxon>
        <taxon>Glomerellales</taxon>
        <taxon>Glomerellaceae</taxon>
        <taxon>Colletotrichum</taxon>
        <taxon>Colletotrichum graminicola species complex</taxon>
    </lineage>
</organism>
<evidence type="ECO:0000313" key="2">
    <source>
        <dbReference type="Proteomes" id="UP001232148"/>
    </source>
</evidence>
<keyword evidence="2" id="KW-1185">Reference proteome</keyword>
<dbReference type="Proteomes" id="UP001232148">
    <property type="component" value="Unassembled WGS sequence"/>
</dbReference>